<dbReference type="PANTHER" id="PTHR33295">
    <property type="entry name" value="ATPASE"/>
    <property type="match status" value="1"/>
</dbReference>
<dbReference type="Pfam" id="PF13635">
    <property type="entry name" value="DUF4143"/>
    <property type="match status" value="1"/>
</dbReference>
<reference evidence="3 4" key="1">
    <citation type="submission" date="2023-06" db="EMBL/GenBank/DDBJ databases">
        <title>The Gram-positive Non-spore-bearing Anaerobic Bacilli of Human Feces.</title>
        <authorList>
            <person name="Eggerth A.H."/>
        </authorList>
    </citation>
    <scope>NUCLEOTIDE SEQUENCE [LARGE SCALE GENOMIC DNA]</scope>
    <source>
        <strain evidence="3 4">CBA3108</strain>
    </source>
</reference>
<dbReference type="RefSeq" id="WP_271418812.1">
    <property type="nucleotide sequence ID" value="NZ_CP115668.1"/>
</dbReference>
<keyword evidence="4" id="KW-1185">Reference proteome</keyword>
<keyword evidence="3" id="KW-0547">Nucleotide-binding</keyword>
<dbReference type="InterPro" id="IPR041682">
    <property type="entry name" value="AAA_14"/>
</dbReference>
<name>A0ABY7R017_9ACTN</name>
<sequence length="391" mass="43677">MVDLVARPRYVDALQSTLDERDLVRVVTGVRRCGKSTLLTLLERELPARSVLRIDLESADWMHARDGAAFYDEVRNRAPGVRYVHVDEVQYMSDWPRWVNAVRHSGEVAVTVTGSDASMFNHPLMHELYGRYVEVPVLPFSLGEFRQLRDHTGSTEESYAEWLAWGTLPQAGRQPDVQSAQAYNQSMADQILLRDVVGLSGVRNIGGLRALVEYLMANPGVMTNLKNISDAVDRLSYPTVTDYVQRLLDAHMLYRCGHYDLVSKALLDGPGKYYFVDPGLRSAMTGIKRKGAGRDLENMVFLELMRRYGSVATGTFPKGEIDFVVHHDGELICVQVALTALDERTLERELSAFAAAPTGARCVLLTMDRLPLDTGLIRHVHAADFLAGGRI</sequence>
<dbReference type="SUPFAM" id="SSF52540">
    <property type="entry name" value="P-loop containing nucleoside triphosphate hydrolases"/>
    <property type="match status" value="1"/>
</dbReference>
<protein>
    <submittedName>
        <fullName evidence="3">ATP-binding protein</fullName>
    </submittedName>
</protein>
<dbReference type="EMBL" id="CP115668">
    <property type="protein sequence ID" value="WCC80632.1"/>
    <property type="molecule type" value="Genomic_DNA"/>
</dbReference>
<evidence type="ECO:0000313" key="4">
    <source>
        <dbReference type="Proteomes" id="UP001212097"/>
    </source>
</evidence>
<feature type="domain" description="DUF4143" evidence="2">
    <location>
        <begin position="194"/>
        <end position="337"/>
    </location>
</feature>
<dbReference type="InterPro" id="IPR027417">
    <property type="entry name" value="P-loop_NTPase"/>
</dbReference>
<evidence type="ECO:0000259" key="2">
    <source>
        <dbReference type="Pfam" id="PF13635"/>
    </source>
</evidence>
<gene>
    <name evidence="3" type="ORF">O6R08_03845</name>
</gene>
<evidence type="ECO:0000259" key="1">
    <source>
        <dbReference type="Pfam" id="PF13173"/>
    </source>
</evidence>
<feature type="domain" description="AAA" evidence="1">
    <location>
        <begin position="25"/>
        <end position="145"/>
    </location>
</feature>
<dbReference type="Proteomes" id="UP001212097">
    <property type="component" value="Chromosome"/>
</dbReference>
<proteinExistence type="predicted"/>
<dbReference type="PANTHER" id="PTHR33295:SF18">
    <property type="entry name" value="AAA+ ATPASE DOMAIN-CONTAINING PROTEIN"/>
    <property type="match status" value="1"/>
</dbReference>
<accession>A0ABY7R017</accession>
<dbReference type="Pfam" id="PF13173">
    <property type="entry name" value="AAA_14"/>
    <property type="match status" value="1"/>
</dbReference>
<dbReference type="InterPro" id="IPR025420">
    <property type="entry name" value="DUF4143"/>
</dbReference>
<dbReference type="GO" id="GO:0005524">
    <property type="term" value="F:ATP binding"/>
    <property type="evidence" value="ECO:0007669"/>
    <property type="project" value="UniProtKB-KW"/>
</dbReference>
<evidence type="ECO:0000313" key="3">
    <source>
        <dbReference type="EMBL" id="WCC80632.1"/>
    </source>
</evidence>
<keyword evidence="3" id="KW-0067">ATP-binding</keyword>
<organism evidence="3 4">
    <name type="scientific">Cutibacterium equinum</name>
    <dbReference type="NCBI Taxonomy" id="3016342"/>
    <lineage>
        <taxon>Bacteria</taxon>
        <taxon>Bacillati</taxon>
        <taxon>Actinomycetota</taxon>
        <taxon>Actinomycetes</taxon>
        <taxon>Propionibacteriales</taxon>
        <taxon>Propionibacteriaceae</taxon>
        <taxon>Cutibacterium</taxon>
    </lineage>
</organism>